<protein>
    <recommendedName>
        <fullName evidence="4">Lipoprotein</fullName>
    </recommendedName>
</protein>
<accession>A0A1H9R8I1</accession>
<dbReference type="PROSITE" id="PS51257">
    <property type="entry name" value="PROKAR_LIPOPROTEIN"/>
    <property type="match status" value="1"/>
</dbReference>
<dbReference type="RefSeq" id="WP_093072088.1">
    <property type="nucleotide sequence ID" value="NZ_FOGV01000004.1"/>
</dbReference>
<evidence type="ECO:0000256" key="1">
    <source>
        <dbReference type="SAM" id="SignalP"/>
    </source>
</evidence>
<feature type="chain" id="PRO_5038555950" description="Lipoprotein" evidence="1">
    <location>
        <begin position="20"/>
        <end position="167"/>
    </location>
</feature>
<dbReference type="Proteomes" id="UP000199318">
    <property type="component" value="Unassembled WGS sequence"/>
</dbReference>
<evidence type="ECO:0000313" key="2">
    <source>
        <dbReference type="EMBL" id="SER68907.1"/>
    </source>
</evidence>
<feature type="signal peptide" evidence="1">
    <location>
        <begin position="1"/>
        <end position="19"/>
    </location>
</feature>
<comment type="caution">
    <text evidence="2">The sequence shown here is derived from an EMBL/GenBank/DDBJ whole genome shotgun (WGS) entry which is preliminary data.</text>
</comment>
<proteinExistence type="predicted"/>
<name>A0A1H9R8I1_9BACI</name>
<keyword evidence="3" id="KW-1185">Reference proteome</keyword>
<reference evidence="3" key="1">
    <citation type="submission" date="2016-10" db="EMBL/GenBank/DDBJ databases">
        <authorList>
            <person name="de Groot N.N."/>
        </authorList>
    </citation>
    <scope>NUCLEOTIDE SEQUENCE [LARGE SCALE GENOMIC DNA]</scope>
    <source>
        <strain evidence="3">10nlg</strain>
    </source>
</reference>
<evidence type="ECO:0000313" key="3">
    <source>
        <dbReference type="Proteomes" id="UP000199318"/>
    </source>
</evidence>
<keyword evidence="1" id="KW-0732">Signal</keyword>
<sequence>MTKKLFVCFFTLFILAGCASEENTYETYMFELYGETLAVMDEASFPLGTDAEEALRAFENGIAPEDAAETAEQLDELVDDFQNAPEPESATEEHIQTYIGEGFAEGPSFIAAQLENSVAADSPDGFMELQTTAGYFRENAQRLLDFLAEEDSEAHEHFIEVLEKNLD</sequence>
<evidence type="ECO:0008006" key="4">
    <source>
        <dbReference type="Google" id="ProtNLM"/>
    </source>
</evidence>
<organism evidence="2 3">
    <name type="scientific">Salisediminibacterium halotolerans</name>
    <dbReference type="NCBI Taxonomy" id="517425"/>
    <lineage>
        <taxon>Bacteria</taxon>
        <taxon>Bacillati</taxon>
        <taxon>Bacillota</taxon>
        <taxon>Bacilli</taxon>
        <taxon>Bacillales</taxon>
        <taxon>Bacillaceae</taxon>
        <taxon>Salisediminibacterium</taxon>
    </lineage>
</organism>
<dbReference type="EMBL" id="FOGV01000004">
    <property type="protein sequence ID" value="SER68907.1"/>
    <property type="molecule type" value="Genomic_DNA"/>
</dbReference>
<dbReference type="AlphaFoldDB" id="A0A1H9R8I1"/>
<gene>
    <name evidence="2" type="ORF">SAMN05444126_10460</name>
</gene>